<dbReference type="EMBL" id="SMFZ01000002">
    <property type="protein sequence ID" value="TCK21839.1"/>
    <property type="molecule type" value="Genomic_DNA"/>
</dbReference>
<dbReference type="SUPFAM" id="SSF53720">
    <property type="entry name" value="ALDH-like"/>
    <property type="match status" value="1"/>
</dbReference>
<evidence type="ECO:0000256" key="4">
    <source>
        <dbReference type="RuleBase" id="RU003345"/>
    </source>
</evidence>
<dbReference type="Gene3D" id="3.40.605.10">
    <property type="entry name" value="Aldehyde Dehydrogenase, Chain A, domain 1"/>
    <property type="match status" value="1"/>
</dbReference>
<dbReference type="FunFam" id="3.40.605.10:FF:000007">
    <property type="entry name" value="NAD/NADP-dependent betaine aldehyde dehydrogenase"/>
    <property type="match status" value="1"/>
</dbReference>
<dbReference type="InterPro" id="IPR016162">
    <property type="entry name" value="Ald_DH_N"/>
</dbReference>
<organism evidence="6 7">
    <name type="scientific">Pseudonocardia endophytica</name>
    <dbReference type="NCBI Taxonomy" id="401976"/>
    <lineage>
        <taxon>Bacteria</taxon>
        <taxon>Bacillati</taxon>
        <taxon>Actinomycetota</taxon>
        <taxon>Actinomycetes</taxon>
        <taxon>Pseudonocardiales</taxon>
        <taxon>Pseudonocardiaceae</taxon>
        <taxon>Pseudonocardia</taxon>
    </lineage>
</organism>
<dbReference type="InterPro" id="IPR016161">
    <property type="entry name" value="Ald_DH/histidinol_DH"/>
</dbReference>
<name>A0A4R1HQ09_PSEEN</name>
<dbReference type="Gene3D" id="3.40.309.10">
    <property type="entry name" value="Aldehyde Dehydrogenase, Chain A, domain 2"/>
    <property type="match status" value="1"/>
</dbReference>
<feature type="domain" description="Aldehyde dehydrogenase" evidence="5">
    <location>
        <begin position="30"/>
        <end position="490"/>
    </location>
</feature>
<dbReference type="AlphaFoldDB" id="A0A4R1HQ09"/>
<dbReference type="InterPro" id="IPR015590">
    <property type="entry name" value="Aldehyde_DH_dom"/>
</dbReference>
<evidence type="ECO:0000259" key="5">
    <source>
        <dbReference type="Pfam" id="PF00171"/>
    </source>
</evidence>
<comment type="similarity">
    <text evidence="1 4">Belongs to the aldehyde dehydrogenase family.</text>
</comment>
<dbReference type="GO" id="GO:0016620">
    <property type="term" value="F:oxidoreductase activity, acting on the aldehyde or oxo group of donors, NAD or NADP as acceptor"/>
    <property type="evidence" value="ECO:0007669"/>
    <property type="project" value="InterPro"/>
</dbReference>
<keyword evidence="2 4" id="KW-0560">Oxidoreductase</keyword>
<evidence type="ECO:0000256" key="1">
    <source>
        <dbReference type="ARBA" id="ARBA00009986"/>
    </source>
</evidence>
<evidence type="ECO:0000313" key="7">
    <source>
        <dbReference type="Proteomes" id="UP000295560"/>
    </source>
</evidence>
<sequence>MSMRHRERAAVRRERAGIRERYGLHVGGRWIAARDGSRSDSVDPTTEEATASVAVASAADVDGAVAAGIEAAPRWWACGWQERASRIAALADLVAEHAGELARIDAVDAGIPVDGMAKDVANGVNTLRYFAGLAGELKGQTIEVPGPALNMTLREPFGVVGRIVPFNHPVQFAASGIAAPLAAGNVVVLKPGETTPISALRLAELAEGVLPPGVLNVVTGGREAGAALVDHPAVGRIAFTGSVRSGQAVVRSAAERLKTVTLELGGKNPLVVFPDADVETAARAAVTAMNFNRGQAQSCGSPSRMLIHERIRRDFVDAFVAAAEALTVGDPLDPGVAMGPLAFESHYRRVLGYVDRGVSEGARLVTGGPGRPTGLSRGYFVAPTVFDDVTPDMIIAREEIFGPVVAVLGWTDEDEALRIANELPLGLTANLWTNDLGRAVSFGKQVQAGYVWVNGAGERPLGAPFGGYKLSGLGSENSLDELLSFTRTKNLSLRAAPGGAA</sequence>
<dbReference type="PANTHER" id="PTHR11699">
    <property type="entry name" value="ALDEHYDE DEHYDROGENASE-RELATED"/>
    <property type="match status" value="1"/>
</dbReference>
<dbReference type="InterPro" id="IPR016163">
    <property type="entry name" value="Ald_DH_C"/>
</dbReference>
<feature type="active site" evidence="3">
    <location>
        <position position="263"/>
    </location>
</feature>
<accession>A0A4R1HQ09</accession>
<dbReference type="InterPro" id="IPR029510">
    <property type="entry name" value="Ald_DH_CS_GLU"/>
</dbReference>
<evidence type="ECO:0000313" key="6">
    <source>
        <dbReference type="EMBL" id="TCK21839.1"/>
    </source>
</evidence>
<dbReference type="FunFam" id="3.40.309.10:FF:000012">
    <property type="entry name" value="Betaine aldehyde dehydrogenase"/>
    <property type="match status" value="1"/>
</dbReference>
<reference evidence="6 7" key="1">
    <citation type="submission" date="2019-03" db="EMBL/GenBank/DDBJ databases">
        <title>Sequencing the genomes of 1000 actinobacteria strains.</title>
        <authorList>
            <person name="Klenk H.-P."/>
        </authorList>
    </citation>
    <scope>NUCLEOTIDE SEQUENCE [LARGE SCALE GENOMIC DNA]</scope>
    <source>
        <strain evidence="6 7">DSM 44969</strain>
    </source>
</reference>
<protein>
    <submittedName>
        <fullName evidence="6">Betaine-aldehyde dehydrogenase</fullName>
    </submittedName>
</protein>
<gene>
    <name evidence="6" type="ORF">EV378_5831</name>
</gene>
<keyword evidence="7" id="KW-1185">Reference proteome</keyword>
<evidence type="ECO:0000256" key="2">
    <source>
        <dbReference type="ARBA" id="ARBA00023002"/>
    </source>
</evidence>
<dbReference type="Proteomes" id="UP000295560">
    <property type="component" value="Unassembled WGS sequence"/>
</dbReference>
<dbReference type="Pfam" id="PF00171">
    <property type="entry name" value="Aldedh"/>
    <property type="match status" value="1"/>
</dbReference>
<dbReference type="PROSITE" id="PS00687">
    <property type="entry name" value="ALDEHYDE_DEHYDR_GLU"/>
    <property type="match status" value="1"/>
</dbReference>
<proteinExistence type="inferred from homology"/>
<evidence type="ECO:0000256" key="3">
    <source>
        <dbReference type="PROSITE-ProRule" id="PRU10007"/>
    </source>
</evidence>
<comment type="caution">
    <text evidence="6">The sequence shown here is derived from an EMBL/GenBank/DDBJ whole genome shotgun (WGS) entry which is preliminary data.</text>
</comment>